<dbReference type="Pfam" id="PF13419">
    <property type="entry name" value="HAD_2"/>
    <property type="match status" value="1"/>
</dbReference>
<keyword evidence="1" id="KW-0378">Hydrolase</keyword>
<dbReference type="InterPro" id="IPR036412">
    <property type="entry name" value="HAD-like_sf"/>
</dbReference>
<accession>A0A0G0U4T5</accession>
<dbReference type="EMBL" id="LCAB01000017">
    <property type="protein sequence ID" value="KKR82186.1"/>
    <property type="molecule type" value="Genomic_DNA"/>
</dbReference>
<gene>
    <name evidence="1" type="ORF">UU29_C0017G0022</name>
</gene>
<dbReference type="InterPro" id="IPR023198">
    <property type="entry name" value="PGP-like_dom2"/>
</dbReference>
<dbReference type="Gene3D" id="3.40.50.1000">
    <property type="entry name" value="HAD superfamily/HAD-like"/>
    <property type="match status" value="1"/>
</dbReference>
<reference evidence="1 2" key="1">
    <citation type="journal article" date="2015" name="Nature">
        <title>rRNA introns, odd ribosomes, and small enigmatic genomes across a large radiation of phyla.</title>
        <authorList>
            <person name="Brown C.T."/>
            <person name="Hug L.A."/>
            <person name="Thomas B.C."/>
            <person name="Sharon I."/>
            <person name="Castelle C.J."/>
            <person name="Singh A."/>
            <person name="Wilkins M.J."/>
            <person name="Williams K.H."/>
            <person name="Banfield J.F."/>
        </authorList>
    </citation>
    <scope>NUCLEOTIDE SEQUENCE [LARGE SCALE GENOMIC DNA]</scope>
</reference>
<sequence>MLGQETEALLLDHDGTVANTEQQIIHSLLTTVSFYDSQRVLTQEEIDAFFGPPLEECYRRLYPEADPGFILNLSRYHNKVGRSSLHLVQLYPKVGETLEKLRSKGIKLGLVTSRDRLSLMEIMDNLGITGYFNAIVAQEDVIEHKPEPEPVKKGLAILGVNPFGACMSGDTVGDILCAKRAGIRTTVGALYGFSRRSVREQLFQAGADYYIERFEEILEIVQPSFLSKPRGLNKTA</sequence>
<organism evidence="1 2">
    <name type="scientific">Candidatus Daviesbacteria bacterium GW2011_GWA2_40_9</name>
    <dbReference type="NCBI Taxonomy" id="1618424"/>
    <lineage>
        <taxon>Bacteria</taxon>
        <taxon>Candidatus Daviesiibacteriota</taxon>
    </lineage>
</organism>
<dbReference type="GO" id="GO:0008967">
    <property type="term" value="F:phosphoglycolate phosphatase activity"/>
    <property type="evidence" value="ECO:0007669"/>
    <property type="project" value="TreeGrafter"/>
</dbReference>
<dbReference type="InterPro" id="IPR023214">
    <property type="entry name" value="HAD_sf"/>
</dbReference>
<protein>
    <submittedName>
        <fullName evidence="1">HAD-superfamily hydrolase subfamily IA, variant 3</fullName>
    </submittedName>
</protein>
<dbReference type="Proteomes" id="UP000034601">
    <property type="component" value="Unassembled WGS sequence"/>
</dbReference>
<dbReference type="GO" id="GO:0006281">
    <property type="term" value="P:DNA repair"/>
    <property type="evidence" value="ECO:0007669"/>
    <property type="project" value="TreeGrafter"/>
</dbReference>
<dbReference type="NCBIfam" id="TIGR01549">
    <property type="entry name" value="HAD-SF-IA-v1"/>
    <property type="match status" value="1"/>
</dbReference>
<dbReference type="InterPro" id="IPR050155">
    <property type="entry name" value="HAD-like_hydrolase_sf"/>
</dbReference>
<dbReference type="SFLD" id="SFLDS00003">
    <property type="entry name" value="Haloacid_Dehalogenase"/>
    <property type="match status" value="1"/>
</dbReference>
<dbReference type="GO" id="GO:0005829">
    <property type="term" value="C:cytosol"/>
    <property type="evidence" value="ECO:0007669"/>
    <property type="project" value="TreeGrafter"/>
</dbReference>
<dbReference type="Gene3D" id="1.10.150.240">
    <property type="entry name" value="Putative phosphatase, domain 2"/>
    <property type="match status" value="1"/>
</dbReference>
<name>A0A0G0U4T5_9BACT</name>
<dbReference type="SFLD" id="SFLDG01129">
    <property type="entry name" value="C1.5:_HAD__Beta-PGM__Phosphata"/>
    <property type="match status" value="1"/>
</dbReference>
<dbReference type="AlphaFoldDB" id="A0A0G0U4T5"/>
<dbReference type="InterPro" id="IPR041492">
    <property type="entry name" value="HAD_2"/>
</dbReference>
<evidence type="ECO:0000313" key="1">
    <source>
        <dbReference type="EMBL" id="KKR82186.1"/>
    </source>
</evidence>
<dbReference type="InterPro" id="IPR006439">
    <property type="entry name" value="HAD-SF_hydro_IA"/>
</dbReference>
<dbReference type="SUPFAM" id="SSF56784">
    <property type="entry name" value="HAD-like"/>
    <property type="match status" value="1"/>
</dbReference>
<proteinExistence type="predicted"/>
<evidence type="ECO:0000313" key="2">
    <source>
        <dbReference type="Proteomes" id="UP000034601"/>
    </source>
</evidence>
<dbReference type="PANTHER" id="PTHR43434">
    <property type="entry name" value="PHOSPHOGLYCOLATE PHOSPHATASE"/>
    <property type="match status" value="1"/>
</dbReference>
<comment type="caution">
    <text evidence="1">The sequence shown here is derived from an EMBL/GenBank/DDBJ whole genome shotgun (WGS) entry which is preliminary data.</text>
</comment>
<dbReference type="PANTHER" id="PTHR43434:SF1">
    <property type="entry name" value="PHOSPHOGLYCOLATE PHOSPHATASE"/>
    <property type="match status" value="1"/>
</dbReference>